<dbReference type="InterPro" id="IPR033900">
    <property type="entry name" value="Gram_neg_porin_domain"/>
</dbReference>
<keyword evidence="5" id="KW-0812">Transmembrane</keyword>
<dbReference type="Pfam" id="PF13609">
    <property type="entry name" value="Porin_4"/>
    <property type="match status" value="1"/>
</dbReference>
<keyword evidence="10" id="KW-0998">Cell outer membrane</keyword>
<feature type="signal peptide" evidence="11">
    <location>
        <begin position="1"/>
        <end position="20"/>
    </location>
</feature>
<protein>
    <submittedName>
        <fullName evidence="13">Porin</fullName>
    </submittedName>
</protein>
<keyword evidence="9" id="KW-0472">Membrane</keyword>
<dbReference type="GO" id="GO:0034220">
    <property type="term" value="P:monoatomic ion transmembrane transport"/>
    <property type="evidence" value="ECO:0007669"/>
    <property type="project" value="InterPro"/>
</dbReference>
<reference evidence="13 14" key="1">
    <citation type="submission" date="2020-02" db="EMBL/GenBank/DDBJ databases">
        <authorList>
            <person name="Kim M.K."/>
        </authorList>
    </citation>
    <scope>NUCLEOTIDE SEQUENCE [LARGE SCALE GENOMIC DNA]</scope>
    <source>
        <strain evidence="13 14">17J57-3</strain>
    </source>
</reference>
<comment type="caution">
    <text evidence="13">The sequence shown here is derived from an EMBL/GenBank/DDBJ whole genome shotgun (WGS) entry which is preliminary data.</text>
</comment>
<evidence type="ECO:0000256" key="1">
    <source>
        <dbReference type="ARBA" id="ARBA00004571"/>
    </source>
</evidence>
<feature type="chain" id="PRO_5025634159" evidence="11">
    <location>
        <begin position="21"/>
        <end position="376"/>
    </location>
</feature>
<evidence type="ECO:0000256" key="3">
    <source>
        <dbReference type="ARBA" id="ARBA00022448"/>
    </source>
</evidence>
<evidence type="ECO:0000256" key="7">
    <source>
        <dbReference type="ARBA" id="ARBA00023065"/>
    </source>
</evidence>
<keyword evidence="8" id="KW-0626">Porin</keyword>
<dbReference type="GO" id="GO:0046930">
    <property type="term" value="C:pore complex"/>
    <property type="evidence" value="ECO:0007669"/>
    <property type="project" value="UniProtKB-KW"/>
</dbReference>
<keyword evidence="4" id="KW-1134">Transmembrane beta strand</keyword>
<feature type="domain" description="Porin" evidence="12">
    <location>
        <begin position="9"/>
        <end position="345"/>
    </location>
</feature>
<dbReference type="PRINTS" id="PR00184">
    <property type="entry name" value="NEISSPPORIN"/>
</dbReference>
<dbReference type="RefSeq" id="WP_163967670.1">
    <property type="nucleotide sequence ID" value="NZ_JAAIVB010000074.1"/>
</dbReference>
<dbReference type="InterPro" id="IPR002299">
    <property type="entry name" value="Porin_Neis"/>
</dbReference>
<keyword evidence="3" id="KW-0813">Transport</keyword>
<organism evidence="13 14">
    <name type="scientific">Noviherbaspirillum galbum</name>
    <dbReference type="NCBI Taxonomy" id="2709383"/>
    <lineage>
        <taxon>Bacteria</taxon>
        <taxon>Pseudomonadati</taxon>
        <taxon>Pseudomonadota</taxon>
        <taxon>Betaproteobacteria</taxon>
        <taxon>Burkholderiales</taxon>
        <taxon>Oxalobacteraceae</taxon>
        <taxon>Noviherbaspirillum</taxon>
    </lineage>
</organism>
<evidence type="ECO:0000256" key="6">
    <source>
        <dbReference type="ARBA" id="ARBA00022729"/>
    </source>
</evidence>
<evidence type="ECO:0000256" key="9">
    <source>
        <dbReference type="ARBA" id="ARBA00023136"/>
    </source>
</evidence>
<dbReference type="EMBL" id="JAAIVB010000074">
    <property type="protein sequence ID" value="NEX63738.1"/>
    <property type="molecule type" value="Genomic_DNA"/>
</dbReference>
<dbReference type="AlphaFoldDB" id="A0A6B3STB7"/>
<evidence type="ECO:0000259" key="12">
    <source>
        <dbReference type="Pfam" id="PF13609"/>
    </source>
</evidence>
<dbReference type="GO" id="GO:0009279">
    <property type="term" value="C:cell outer membrane"/>
    <property type="evidence" value="ECO:0007669"/>
    <property type="project" value="UniProtKB-SubCell"/>
</dbReference>
<gene>
    <name evidence="13" type="ORF">G3574_21890</name>
</gene>
<evidence type="ECO:0000256" key="5">
    <source>
        <dbReference type="ARBA" id="ARBA00022692"/>
    </source>
</evidence>
<dbReference type="GO" id="GO:0015288">
    <property type="term" value="F:porin activity"/>
    <property type="evidence" value="ECO:0007669"/>
    <property type="project" value="UniProtKB-KW"/>
</dbReference>
<evidence type="ECO:0000313" key="14">
    <source>
        <dbReference type="Proteomes" id="UP000482155"/>
    </source>
</evidence>
<dbReference type="InterPro" id="IPR050298">
    <property type="entry name" value="Gram-neg_bact_OMP"/>
</dbReference>
<dbReference type="CDD" id="cd00342">
    <property type="entry name" value="gram_neg_porins"/>
    <property type="match status" value="1"/>
</dbReference>
<evidence type="ECO:0000256" key="10">
    <source>
        <dbReference type="ARBA" id="ARBA00023237"/>
    </source>
</evidence>
<dbReference type="PRINTS" id="PR00182">
    <property type="entry name" value="ECOLNEIPORIN"/>
</dbReference>
<evidence type="ECO:0000256" key="2">
    <source>
        <dbReference type="ARBA" id="ARBA00011233"/>
    </source>
</evidence>
<keyword evidence="14" id="KW-1185">Reference proteome</keyword>
<dbReference type="PANTHER" id="PTHR34501">
    <property type="entry name" value="PROTEIN YDDL-RELATED"/>
    <property type="match status" value="1"/>
</dbReference>
<accession>A0A6B3STB7</accession>
<dbReference type="SUPFAM" id="SSF56935">
    <property type="entry name" value="Porins"/>
    <property type="match status" value="1"/>
</dbReference>
<evidence type="ECO:0000256" key="11">
    <source>
        <dbReference type="SAM" id="SignalP"/>
    </source>
</evidence>
<comment type="subunit">
    <text evidence="2">Homotrimer.</text>
</comment>
<evidence type="ECO:0000256" key="8">
    <source>
        <dbReference type="ARBA" id="ARBA00023114"/>
    </source>
</evidence>
<evidence type="ECO:0000256" key="4">
    <source>
        <dbReference type="ARBA" id="ARBA00022452"/>
    </source>
</evidence>
<dbReference type="Gene3D" id="2.40.160.10">
    <property type="entry name" value="Porin"/>
    <property type="match status" value="1"/>
</dbReference>
<sequence length="376" mass="39067">MKRQSLVAAIAALVAGSAHAQADSVTIYGRLNVDVESVKASGGSGAGVTSTARLTSNSSLIGFRGEEDLGGGMKALFQLENSVGLDTGSGTFVGRNSGVGIGGAYGTLIMGQWDTPYKASTTRLDPFGDTTIAGYGAVLYGDASNTAANAANRNSFDRRQRNVIQYWTPNVAGFSGRLAYGVNEEKGTCAVACDPKLWSLSAAYEQGPLFLGAAVEQHDEYANTATARTQDTGFKLAGSYTFGATTVSALAERLRFSGNLAATGLPKVFTVGAATEAKLDTFWLAAVHRIGAHNLRLALGKSRELKLNLGSAPGTDARYVALGYGYTFSKRTEAYAMFTKISNGGNSRNDFAVNGIGGVTNGASPQGLAVGMIHSF</sequence>
<dbReference type="InterPro" id="IPR001702">
    <property type="entry name" value="Porin_Gram-ve"/>
</dbReference>
<evidence type="ECO:0000313" key="13">
    <source>
        <dbReference type="EMBL" id="NEX63738.1"/>
    </source>
</evidence>
<name>A0A6B3STB7_9BURK</name>
<proteinExistence type="predicted"/>
<keyword evidence="6 11" id="KW-0732">Signal</keyword>
<dbReference type="InterPro" id="IPR023614">
    <property type="entry name" value="Porin_dom_sf"/>
</dbReference>
<keyword evidence="7" id="KW-0406">Ion transport</keyword>
<comment type="subcellular location">
    <subcellularLocation>
        <location evidence="1">Cell outer membrane</location>
        <topology evidence="1">Multi-pass membrane protein</topology>
    </subcellularLocation>
</comment>
<dbReference type="PANTHER" id="PTHR34501:SF9">
    <property type="entry name" value="MAJOR OUTER MEMBRANE PROTEIN P.IA"/>
    <property type="match status" value="1"/>
</dbReference>
<dbReference type="Proteomes" id="UP000482155">
    <property type="component" value="Unassembled WGS sequence"/>
</dbReference>